<protein>
    <submittedName>
        <fullName evidence="2">Uncharacterized protein</fullName>
    </submittedName>
</protein>
<organism evidence="2 3">
    <name type="scientific">Natrinema thermotolerans</name>
    <dbReference type="NCBI Taxonomy" id="121872"/>
    <lineage>
        <taxon>Archaea</taxon>
        <taxon>Methanobacteriati</taxon>
        <taxon>Methanobacteriota</taxon>
        <taxon>Stenosarchaea group</taxon>
        <taxon>Halobacteria</taxon>
        <taxon>Halobacteriales</taxon>
        <taxon>Natrialbaceae</taxon>
        <taxon>Natrinema</taxon>
    </lineage>
</organism>
<evidence type="ECO:0000313" key="3">
    <source>
        <dbReference type="Proteomes" id="UP001224926"/>
    </source>
</evidence>
<accession>A0AAF0PDL9</accession>
<dbReference type="PROSITE" id="PS51318">
    <property type="entry name" value="TAT"/>
    <property type="match status" value="1"/>
</dbReference>
<sequence>MGNRRESPFSRRSVLRNTAAAGIGLGALGTGSSSVGAVGSETDPLIEEIENKQADRLKELVLESNELAKYREYIRNEWGGGIAESDTSVYKYQRKNAGYVVSLLVESDGQPIADLAFLVQDGRIQASQSMRSWAYKNWSGEQRLVLERLTADGGESNSSGPGVLSTGNYDVQVSRAGVNLNDLGSHSVSTSEHDKSVTAAGLIPDVPSFDPELPEIDGPEDIPHWDDIPGMPDIDPSCGDCKGTYEAACTIGCGVSIGTICLTATVGIGSLACGALASVICIVFDKFGQDACMPAGNDYINAETTCSKLGFC</sequence>
<name>A0AAF0PDL9_9EURY</name>
<feature type="region of interest" description="Disordered" evidence="1">
    <location>
        <begin position="202"/>
        <end position="222"/>
    </location>
</feature>
<dbReference type="RefSeq" id="WP_211249102.1">
    <property type="nucleotide sequence ID" value="NZ_CP101873.1"/>
</dbReference>
<dbReference type="AlphaFoldDB" id="A0AAF0PDL9"/>
<dbReference type="Proteomes" id="UP001224926">
    <property type="component" value="Chromosome"/>
</dbReference>
<dbReference type="InterPro" id="IPR006311">
    <property type="entry name" value="TAT_signal"/>
</dbReference>
<evidence type="ECO:0000256" key="1">
    <source>
        <dbReference type="SAM" id="MobiDB-lite"/>
    </source>
</evidence>
<dbReference type="GeneID" id="84214442"/>
<dbReference type="EMBL" id="CP101873">
    <property type="protein sequence ID" value="WMT10103.1"/>
    <property type="molecule type" value="Genomic_DNA"/>
</dbReference>
<gene>
    <name evidence="2" type="ORF">NP511_10835</name>
</gene>
<keyword evidence="3" id="KW-1185">Reference proteome</keyword>
<proteinExistence type="predicted"/>
<reference evidence="2 3" key="1">
    <citation type="submission" date="2022-07" db="EMBL/GenBank/DDBJ databases">
        <title>Two temperate virus in Haloterrigena jeotgali A29.</title>
        <authorList>
            <person name="Deng X."/>
        </authorList>
    </citation>
    <scope>NUCLEOTIDE SEQUENCE [LARGE SCALE GENOMIC DNA]</scope>
    <source>
        <strain evidence="2 3">A29</strain>
    </source>
</reference>
<evidence type="ECO:0000313" key="2">
    <source>
        <dbReference type="EMBL" id="WMT10103.1"/>
    </source>
</evidence>